<dbReference type="InterPro" id="IPR000618">
    <property type="entry name" value="Insect_cuticle"/>
</dbReference>
<dbReference type="EMBL" id="JAPWTJ010000474">
    <property type="protein sequence ID" value="KAJ8978088.1"/>
    <property type="molecule type" value="Genomic_DNA"/>
</dbReference>
<dbReference type="Proteomes" id="UP001162164">
    <property type="component" value="Unassembled WGS sequence"/>
</dbReference>
<sequence length="163" mass="18281">MGHVLDQQLTNPFYQVVSLLLWSGPQSKVDSLQWIWNAPASGFGEPSSPYKQGNAASLYDNKNYKIIRLIEDVEQDGYHYLYETENGILAEEEGHLANKGTENEAMKAKGFFTYTGPDDVVYRVEYIADENGFVPKGAHLPTPPPIPEAILRSLEYQKSLGEL</sequence>
<proteinExistence type="predicted"/>
<organism evidence="2 3">
    <name type="scientific">Molorchus minor</name>
    <dbReference type="NCBI Taxonomy" id="1323400"/>
    <lineage>
        <taxon>Eukaryota</taxon>
        <taxon>Metazoa</taxon>
        <taxon>Ecdysozoa</taxon>
        <taxon>Arthropoda</taxon>
        <taxon>Hexapoda</taxon>
        <taxon>Insecta</taxon>
        <taxon>Pterygota</taxon>
        <taxon>Neoptera</taxon>
        <taxon>Endopterygota</taxon>
        <taxon>Coleoptera</taxon>
        <taxon>Polyphaga</taxon>
        <taxon>Cucujiformia</taxon>
        <taxon>Chrysomeloidea</taxon>
        <taxon>Cerambycidae</taxon>
        <taxon>Lamiinae</taxon>
        <taxon>Monochamini</taxon>
        <taxon>Molorchus</taxon>
    </lineage>
</organism>
<evidence type="ECO:0000313" key="3">
    <source>
        <dbReference type="Proteomes" id="UP001162164"/>
    </source>
</evidence>
<keyword evidence="3" id="KW-1185">Reference proteome</keyword>
<dbReference type="PROSITE" id="PS51155">
    <property type="entry name" value="CHIT_BIND_RR_2"/>
    <property type="match status" value="1"/>
</dbReference>
<dbReference type="InterPro" id="IPR050468">
    <property type="entry name" value="Cuticle_Struct_Prot"/>
</dbReference>
<keyword evidence="1" id="KW-0193">Cuticle</keyword>
<evidence type="ECO:0000256" key="1">
    <source>
        <dbReference type="PROSITE-ProRule" id="PRU00497"/>
    </source>
</evidence>
<reference evidence="2" key="1">
    <citation type="journal article" date="2023" name="Insect Mol. Biol.">
        <title>Genome sequencing provides insights into the evolution of gene families encoding plant cell wall-degrading enzymes in longhorned beetles.</title>
        <authorList>
            <person name="Shin N.R."/>
            <person name="Okamura Y."/>
            <person name="Kirsch R."/>
            <person name="Pauchet Y."/>
        </authorList>
    </citation>
    <scope>NUCLEOTIDE SEQUENCE</scope>
    <source>
        <strain evidence="2">MMC_N1</strain>
    </source>
</reference>
<dbReference type="PANTHER" id="PTHR10380:SF200">
    <property type="entry name" value="CUTICULAR PROTEIN 49AB-RELATED"/>
    <property type="match status" value="1"/>
</dbReference>
<dbReference type="Pfam" id="PF00379">
    <property type="entry name" value="Chitin_bind_4"/>
    <property type="match status" value="1"/>
</dbReference>
<evidence type="ECO:0000313" key="2">
    <source>
        <dbReference type="EMBL" id="KAJ8978088.1"/>
    </source>
</evidence>
<dbReference type="PANTHER" id="PTHR10380">
    <property type="entry name" value="CUTICLE PROTEIN"/>
    <property type="match status" value="1"/>
</dbReference>
<comment type="caution">
    <text evidence="2">The sequence shown here is derived from an EMBL/GenBank/DDBJ whole genome shotgun (WGS) entry which is preliminary data.</text>
</comment>
<protein>
    <submittedName>
        <fullName evidence="2">Uncharacterized protein</fullName>
    </submittedName>
</protein>
<accession>A0ABQ9JJF6</accession>
<gene>
    <name evidence="2" type="ORF">NQ317_004622</name>
</gene>
<name>A0ABQ9JJF6_9CUCU</name>